<dbReference type="EMBL" id="JALJOR010000003">
    <property type="protein sequence ID" value="KAK9819903.1"/>
    <property type="molecule type" value="Genomic_DNA"/>
</dbReference>
<protein>
    <recommendedName>
        <fullName evidence="3">Proteasome assembly chaperone 2</fullName>
    </recommendedName>
</protein>
<dbReference type="Proteomes" id="UP001489004">
    <property type="component" value="Unassembled WGS sequence"/>
</dbReference>
<evidence type="ECO:0008006" key="3">
    <source>
        <dbReference type="Google" id="ProtNLM"/>
    </source>
</evidence>
<accession>A0AAW1QEX6</accession>
<evidence type="ECO:0000313" key="1">
    <source>
        <dbReference type="EMBL" id="KAK9819903.1"/>
    </source>
</evidence>
<dbReference type="AlphaFoldDB" id="A0AAW1QEX6"/>
<sequence>MNGFCGIFCSACRSKSVVVIGTCDIAGAGARALLALQAPASSNLVRTVHTLQWGGAEKCRAVYKRPSTASTGSADSDAPLLLVNYGRLAHAPLVSLLVVNTPAASGQDPALAHALLQYIQSHAAASATPKPVLLACALRMAGADSKGAFPYVLALNAAEPPQALGGLQPLPGSTRVLDGLLAALIHCIHATGQPAVCLVVPGYKPSRANVEIDPLLPVTSRLGQHVAAALGLVYDEAIAGQLMPSYVWQADLRDHSGGDIMYL</sequence>
<reference evidence="1 2" key="1">
    <citation type="journal article" date="2024" name="Nat. Commun.">
        <title>Phylogenomics reveals the evolutionary origins of lichenization in chlorophyte algae.</title>
        <authorList>
            <person name="Puginier C."/>
            <person name="Libourel C."/>
            <person name="Otte J."/>
            <person name="Skaloud P."/>
            <person name="Haon M."/>
            <person name="Grisel S."/>
            <person name="Petersen M."/>
            <person name="Berrin J.G."/>
            <person name="Delaux P.M."/>
            <person name="Dal Grande F."/>
            <person name="Keller J."/>
        </authorList>
    </citation>
    <scope>NUCLEOTIDE SEQUENCE [LARGE SCALE GENOMIC DNA]</scope>
    <source>
        <strain evidence="1 2">SAG 2043</strain>
    </source>
</reference>
<proteinExistence type="predicted"/>
<name>A0AAW1QEX6_9CHLO</name>
<evidence type="ECO:0000313" key="2">
    <source>
        <dbReference type="Proteomes" id="UP001489004"/>
    </source>
</evidence>
<gene>
    <name evidence="1" type="ORF">WJX72_003809</name>
</gene>
<organism evidence="1 2">
    <name type="scientific">[Myrmecia] bisecta</name>
    <dbReference type="NCBI Taxonomy" id="41462"/>
    <lineage>
        <taxon>Eukaryota</taxon>
        <taxon>Viridiplantae</taxon>
        <taxon>Chlorophyta</taxon>
        <taxon>core chlorophytes</taxon>
        <taxon>Trebouxiophyceae</taxon>
        <taxon>Trebouxiales</taxon>
        <taxon>Trebouxiaceae</taxon>
        <taxon>Myrmecia</taxon>
    </lineage>
</organism>
<comment type="caution">
    <text evidence="1">The sequence shown here is derived from an EMBL/GenBank/DDBJ whole genome shotgun (WGS) entry which is preliminary data.</text>
</comment>
<keyword evidence="2" id="KW-1185">Reference proteome</keyword>